<evidence type="ECO:0000256" key="1">
    <source>
        <dbReference type="SAM" id="MobiDB-lite"/>
    </source>
</evidence>
<sequence length="133" mass="15336">WALLAFMVVGASSSELLNSINELQLEGQAFFSRMSTLSDEAKEAASEIASIFISSLQNEESVSDDEVWQVLNALPANVQDELKRAFPEFFEEELDEEERIEEETREKRELWRDEEPEDEEERGDEQSKAFILN</sequence>
<organism evidence="2 3">
    <name type="scientific">Pristionchus mayeri</name>
    <dbReference type="NCBI Taxonomy" id="1317129"/>
    <lineage>
        <taxon>Eukaryota</taxon>
        <taxon>Metazoa</taxon>
        <taxon>Ecdysozoa</taxon>
        <taxon>Nematoda</taxon>
        <taxon>Chromadorea</taxon>
        <taxon>Rhabditida</taxon>
        <taxon>Rhabditina</taxon>
        <taxon>Diplogasteromorpha</taxon>
        <taxon>Diplogasteroidea</taxon>
        <taxon>Neodiplogasteridae</taxon>
        <taxon>Pristionchus</taxon>
    </lineage>
</organism>
<dbReference type="EMBL" id="BTRK01000001">
    <property type="protein sequence ID" value="GMR33128.1"/>
    <property type="molecule type" value="Genomic_DNA"/>
</dbReference>
<accession>A0AAN4Z2Y2</accession>
<keyword evidence="3" id="KW-1185">Reference proteome</keyword>
<proteinExistence type="predicted"/>
<dbReference type="AlphaFoldDB" id="A0AAN4Z2Y2"/>
<protein>
    <submittedName>
        <fullName evidence="2">Uncharacterized protein</fullName>
    </submittedName>
</protein>
<feature type="compositionally biased region" description="Basic and acidic residues" evidence="1">
    <location>
        <begin position="102"/>
        <end position="113"/>
    </location>
</feature>
<reference evidence="3" key="1">
    <citation type="submission" date="2022-10" db="EMBL/GenBank/DDBJ databases">
        <title>Genome assembly of Pristionchus species.</title>
        <authorList>
            <person name="Yoshida K."/>
            <person name="Sommer R.J."/>
        </authorList>
    </citation>
    <scope>NUCLEOTIDE SEQUENCE [LARGE SCALE GENOMIC DNA]</scope>
    <source>
        <strain evidence="3">RS5460</strain>
    </source>
</reference>
<gene>
    <name evidence="2" type="ORF">PMAYCL1PPCAC_03323</name>
</gene>
<dbReference type="Proteomes" id="UP001328107">
    <property type="component" value="Unassembled WGS sequence"/>
</dbReference>
<comment type="caution">
    <text evidence="2">The sequence shown here is derived from an EMBL/GenBank/DDBJ whole genome shotgun (WGS) entry which is preliminary data.</text>
</comment>
<name>A0AAN4Z2Y2_9BILA</name>
<evidence type="ECO:0000313" key="3">
    <source>
        <dbReference type="Proteomes" id="UP001328107"/>
    </source>
</evidence>
<feature type="compositionally biased region" description="Acidic residues" evidence="1">
    <location>
        <begin position="114"/>
        <end position="123"/>
    </location>
</feature>
<evidence type="ECO:0000313" key="2">
    <source>
        <dbReference type="EMBL" id="GMR33128.1"/>
    </source>
</evidence>
<feature type="non-terminal residue" evidence="2">
    <location>
        <position position="1"/>
    </location>
</feature>
<feature type="region of interest" description="Disordered" evidence="1">
    <location>
        <begin position="93"/>
        <end position="133"/>
    </location>
</feature>